<comment type="caution">
    <text evidence="8">The sequence shown here is derived from an EMBL/GenBank/DDBJ whole genome shotgun (WGS) entry which is preliminary data.</text>
</comment>
<comment type="subcellular location">
    <subcellularLocation>
        <location evidence="1">Nucleus</location>
    </subcellularLocation>
</comment>
<dbReference type="GO" id="GO:0005634">
    <property type="term" value="C:nucleus"/>
    <property type="evidence" value="ECO:0007669"/>
    <property type="project" value="UniProtKB-SubCell"/>
</dbReference>
<evidence type="ECO:0000256" key="1">
    <source>
        <dbReference type="ARBA" id="ARBA00004123"/>
    </source>
</evidence>
<keyword evidence="5" id="KW-0539">Nucleus</keyword>
<feature type="region of interest" description="Disordered" evidence="6">
    <location>
        <begin position="245"/>
        <end position="277"/>
    </location>
</feature>
<dbReference type="SMART" id="SM00353">
    <property type="entry name" value="HLH"/>
    <property type="match status" value="1"/>
</dbReference>
<feature type="domain" description="BHLH" evidence="7">
    <location>
        <begin position="466"/>
        <end position="516"/>
    </location>
</feature>
<dbReference type="InterPro" id="IPR045239">
    <property type="entry name" value="bHLH95_bHLH"/>
</dbReference>
<dbReference type="SUPFAM" id="SSF47459">
    <property type="entry name" value="HLH, helix-loop-helix DNA-binding domain"/>
    <property type="match status" value="1"/>
</dbReference>
<dbReference type="GO" id="GO:0000785">
    <property type="term" value="C:chromatin"/>
    <property type="evidence" value="ECO:0007669"/>
    <property type="project" value="TreeGrafter"/>
</dbReference>
<gene>
    <name evidence="8" type="ORF">KI387_016530</name>
</gene>
<dbReference type="GO" id="GO:0046983">
    <property type="term" value="F:protein dimerization activity"/>
    <property type="evidence" value="ECO:0007669"/>
    <property type="project" value="InterPro"/>
</dbReference>
<dbReference type="InterPro" id="IPR036638">
    <property type="entry name" value="HLH_DNA-bd_sf"/>
</dbReference>
<reference evidence="8 9" key="1">
    <citation type="journal article" date="2021" name="Nat. Plants">
        <title>The Taxus genome provides insights into paclitaxel biosynthesis.</title>
        <authorList>
            <person name="Xiong X."/>
            <person name="Gou J."/>
            <person name="Liao Q."/>
            <person name="Li Y."/>
            <person name="Zhou Q."/>
            <person name="Bi G."/>
            <person name="Li C."/>
            <person name="Du R."/>
            <person name="Wang X."/>
            <person name="Sun T."/>
            <person name="Guo L."/>
            <person name="Liang H."/>
            <person name="Lu P."/>
            <person name="Wu Y."/>
            <person name="Zhang Z."/>
            <person name="Ro D.K."/>
            <person name="Shang Y."/>
            <person name="Huang S."/>
            <person name="Yan J."/>
        </authorList>
    </citation>
    <scope>NUCLEOTIDE SEQUENCE [LARGE SCALE GENOMIC DNA]</scope>
    <source>
        <strain evidence="8">Ta-2019</strain>
    </source>
</reference>
<dbReference type="GO" id="GO:0007064">
    <property type="term" value="P:mitotic sister chromatid cohesion"/>
    <property type="evidence" value="ECO:0007669"/>
    <property type="project" value="InterPro"/>
</dbReference>
<evidence type="ECO:0000313" key="8">
    <source>
        <dbReference type="EMBL" id="KAH9321891.1"/>
    </source>
</evidence>
<feature type="compositionally biased region" description="Polar residues" evidence="6">
    <location>
        <begin position="13"/>
        <end position="40"/>
    </location>
</feature>
<dbReference type="Pfam" id="PF20168">
    <property type="entry name" value="PDS5"/>
    <property type="match status" value="1"/>
</dbReference>
<accession>A0AA38LFK2</accession>
<protein>
    <recommendedName>
        <fullName evidence="7">BHLH domain-containing protein</fullName>
    </recommendedName>
</protein>
<evidence type="ECO:0000256" key="2">
    <source>
        <dbReference type="ARBA" id="ARBA00023015"/>
    </source>
</evidence>
<evidence type="ECO:0000256" key="5">
    <source>
        <dbReference type="ARBA" id="ARBA00023242"/>
    </source>
</evidence>
<keyword evidence="2" id="KW-0805">Transcription regulation</keyword>
<keyword evidence="9" id="KW-1185">Reference proteome</keyword>
<sequence>MYNAQSFTVGSNLPSTILDRSTSNGGQRGVSQGSAESQKAQQMLQQLRRQELNNFNCKSSDCNISQSGSVLAAMGSGMPENFQASAGLMRYHSAPCSFVATLVENANDVMPHVSGAEPDNGLSQILSNDSAFTSESNSGAMKHNDSSRSCNIQPEKHLENQDDYSRMTALNSSLLSRSTSNVAEENLNQNVYLATILENGIDVSGNSFCSSRMSMMCQAQGPRSGEQLVNDTFKHNPLLYNSLNSSGETPASLTSSTKNSLVRHSSSPAGALSQVTSNAPQMAESVYLEGVATSSNMGMTAFASGNSSGGNMVAPNRLSNHINFLRQSSSPAQLLNQLTMDMDIPEIVDKFGMNVGHSSAECFVGCSSSSARLGNAGQGQRYIPSLSDGSWEEGTMLSGNYEGIQNSGRNQGRDMDKQMKGETGKHSVSALGNHQFGLFKSTSAEMAMEKLLEDSIPCRIRAKRGCATHPRSIAERVRRTRISDRMRKLQELVPNMDKQTNTADMLDEAVEYVKLLQNQVQVLWPTSRNGTVHNYHHKCSERDFDVRVVDLDWVSMLLRFYYGSLKEIMEIASDRATLVTHVAGTNLLRHEKADVRLLVIACISEVTRITTPSLPYDDTTMEEVYDLMVGRFQKLWDITNSHFDKRVKILKNMAQGRSCIPMLDLDCNDVIFHMFEVFFDVIHEAHSHEVMNSMQTIMSLMLNEYEEPPQPLLSILVEGLEQNESCLAHSLARRVVNQCARKVKTCIQRMSTFVFDDEFLASNDCMGLNGCKEKSNLVNGHEEDISVKHMRD</sequence>
<dbReference type="EMBL" id="JAHRHJ020000003">
    <property type="protein sequence ID" value="KAH9321891.1"/>
    <property type="molecule type" value="Genomic_DNA"/>
</dbReference>
<organism evidence="8 9">
    <name type="scientific">Taxus chinensis</name>
    <name type="common">Chinese yew</name>
    <name type="synonym">Taxus wallichiana var. chinensis</name>
    <dbReference type="NCBI Taxonomy" id="29808"/>
    <lineage>
        <taxon>Eukaryota</taxon>
        <taxon>Viridiplantae</taxon>
        <taxon>Streptophyta</taxon>
        <taxon>Embryophyta</taxon>
        <taxon>Tracheophyta</taxon>
        <taxon>Spermatophyta</taxon>
        <taxon>Pinopsida</taxon>
        <taxon>Pinidae</taxon>
        <taxon>Conifers II</taxon>
        <taxon>Cupressales</taxon>
        <taxon>Taxaceae</taxon>
        <taxon>Taxus</taxon>
    </lineage>
</organism>
<keyword evidence="4" id="KW-0804">Transcription</keyword>
<proteinExistence type="predicted"/>
<dbReference type="PROSITE" id="PS50888">
    <property type="entry name" value="BHLH"/>
    <property type="match status" value="1"/>
</dbReference>
<dbReference type="CDD" id="cd11393">
    <property type="entry name" value="bHLH_AtbHLH_like"/>
    <property type="match status" value="1"/>
</dbReference>
<dbReference type="Gene3D" id="4.10.280.10">
    <property type="entry name" value="Helix-loop-helix DNA-binding domain"/>
    <property type="match status" value="1"/>
</dbReference>
<evidence type="ECO:0000256" key="4">
    <source>
        <dbReference type="ARBA" id="ARBA00023163"/>
    </source>
</evidence>
<evidence type="ECO:0000256" key="6">
    <source>
        <dbReference type="SAM" id="MobiDB-lite"/>
    </source>
</evidence>
<evidence type="ECO:0000259" key="7">
    <source>
        <dbReference type="PROSITE" id="PS50888"/>
    </source>
</evidence>
<evidence type="ECO:0000256" key="3">
    <source>
        <dbReference type="ARBA" id="ARBA00023125"/>
    </source>
</evidence>
<dbReference type="GO" id="GO:0000976">
    <property type="term" value="F:transcription cis-regulatory region binding"/>
    <property type="evidence" value="ECO:0007669"/>
    <property type="project" value="UniProtKB-ARBA"/>
</dbReference>
<dbReference type="Proteomes" id="UP000824469">
    <property type="component" value="Unassembled WGS sequence"/>
</dbReference>
<dbReference type="OMA" id="TCERMAS"/>
<dbReference type="PANTHER" id="PTHR12663">
    <property type="entry name" value="ANDROGEN INDUCED INHIBITOR OF PROLIFERATION AS3 / PDS5-RELATED"/>
    <property type="match status" value="1"/>
</dbReference>
<dbReference type="PANTHER" id="PTHR12663:SF0">
    <property type="entry name" value="PRECOCIOUS DISSOCIATION OF SISTERS 5, ISOFORM A"/>
    <property type="match status" value="1"/>
</dbReference>
<dbReference type="AlphaFoldDB" id="A0AA38LFK2"/>
<dbReference type="InterPro" id="IPR039776">
    <property type="entry name" value="Pds5"/>
</dbReference>
<keyword evidence="3" id="KW-0238">DNA-binding</keyword>
<feature type="region of interest" description="Disordered" evidence="6">
    <location>
        <begin position="13"/>
        <end position="42"/>
    </location>
</feature>
<dbReference type="FunFam" id="4.10.280.10:FF:000021">
    <property type="entry name" value="Transcription factor bHLH130 family"/>
    <property type="match status" value="1"/>
</dbReference>
<evidence type="ECO:0000313" key="9">
    <source>
        <dbReference type="Proteomes" id="UP000824469"/>
    </source>
</evidence>
<dbReference type="Pfam" id="PF00010">
    <property type="entry name" value="HLH"/>
    <property type="match status" value="1"/>
</dbReference>
<dbReference type="InterPro" id="IPR011598">
    <property type="entry name" value="bHLH_dom"/>
</dbReference>
<dbReference type="GO" id="GO:0006281">
    <property type="term" value="P:DNA repair"/>
    <property type="evidence" value="ECO:0007669"/>
    <property type="project" value="TreeGrafter"/>
</dbReference>
<name>A0AA38LFK2_TAXCH</name>